<dbReference type="PANTHER" id="PTHR45763:SF46">
    <property type="entry name" value="AB HYDROLASE-1 DOMAIN-CONTAINING PROTEIN"/>
    <property type="match status" value="1"/>
</dbReference>
<reference evidence="3" key="2">
    <citation type="journal article" date="2023" name="IMA Fungus">
        <title>Comparative genomic study of the Penicillium genus elucidates a diverse pangenome and 15 lateral gene transfer events.</title>
        <authorList>
            <person name="Petersen C."/>
            <person name="Sorensen T."/>
            <person name="Nielsen M.R."/>
            <person name="Sondergaard T.E."/>
            <person name="Sorensen J.L."/>
            <person name="Fitzpatrick D.A."/>
            <person name="Frisvad J.C."/>
            <person name="Nielsen K.L."/>
        </authorList>
    </citation>
    <scope>NUCLEOTIDE SEQUENCE</scope>
    <source>
        <strain evidence="3">IBT 29677</strain>
    </source>
</reference>
<evidence type="ECO:0000313" key="4">
    <source>
        <dbReference type="Proteomes" id="UP001147747"/>
    </source>
</evidence>
<dbReference type="GO" id="GO:0072330">
    <property type="term" value="P:monocarboxylic acid biosynthetic process"/>
    <property type="evidence" value="ECO:0007669"/>
    <property type="project" value="UniProtKB-ARBA"/>
</dbReference>
<comment type="caution">
    <text evidence="3">The sequence shown here is derived from an EMBL/GenBank/DDBJ whole genome shotgun (WGS) entry which is preliminary data.</text>
</comment>
<feature type="compositionally biased region" description="Basic and acidic residues" evidence="1">
    <location>
        <begin position="284"/>
        <end position="294"/>
    </location>
</feature>
<organism evidence="3 4">
    <name type="scientific">Penicillium cosmopolitanum</name>
    <dbReference type="NCBI Taxonomy" id="1131564"/>
    <lineage>
        <taxon>Eukaryota</taxon>
        <taxon>Fungi</taxon>
        <taxon>Dikarya</taxon>
        <taxon>Ascomycota</taxon>
        <taxon>Pezizomycotina</taxon>
        <taxon>Eurotiomycetes</taxon>
        <taxon>Eurotiomycetidae</taxon>
        <taxon>Eurotiales</taxon>
        <taxon>Aspergillaceae</taxon>
        <taxon>Penicillium</taxon>
    </lineage>
</organism>
<dbReference type="GeneID" id="81371575"/>
<feature type="compositionally biased region" description="Polar residues" evidence="1">
    <location>
        <begin position="265"/>
        <end position="278"/>
    </location>
</feature>
<dbReference type="OrthoDB" id="294702at2759"/>
<dbReference type="SUPFAM" id="SSF53474">
    <property type="entry name" value="alpha/beta-Hydrolases"/>
    <property type="match status" value="1"/>
</dbReference>
<evidence type="ECO:0000313" key="3">
    <source>
        <dbReference type="EMBL" id="KAJ5392468.1"/>
    </source>
</evidence>
<proteinExistence type="predicted"/>
<evidence type="ECO:0000256" key="1">
    <source>
        <dbReference type="SAM" id="MobiDB-lite"/>
    </source>
</evidence>
<dbReference type="PANTHER" id="PTHR45763">
    <property type="entry name" value="HYDROLASE, ALPHA/BETA FOLD FAMILY PROTEIN, EXPRESSED-RELATED"/>
    <property type="match status" value="1"/>
</dbReference>
<accession>A0A9X0B8Y8</accession>
<dbReference type="Pfam" id="PF00561">
    <property type="entry name" value="Abhydrolase_1"/>
    <property type="match status" value="1"/>
</dbReference>
<sequence>MATTRTGIPTASLKPRSCSPPSIPKPSLKRTNTTQSSPKLPPPPHLLNEKLTLPSGQTLGYAIYNPQPPQSASSSTKTSSKPLIYLHGYPSSRLEGLNFNTWPKKHNFTLIIPDRPGFGLSSPDPSRTLLSWTNDIRALSHHLHLSSFYILGCSGGGPYALSCAHALPGDMLLGVGVIAGSPSWYTSTDVGKASLNAKDVTLSRRVLAWGSLSCPGFIERVVDGVLGCLRWAVKTEFVGGLIDRWIEGVKQQPQEQERHIEEGSEGNTRSTGSEKPNPSSSSSLEERDFQKQDPPETDELSLSITEARNNLLSSSLEAFTQGSRATIQEARLLSQPWGFELEDIRYDGIKIWHGVRDINAPISMVRDMVERLPESTVFTEIDADHYSMGYFFEDALVGLLDSGGGGDLKGLEGRQGVEDIES</sequence>
<dbReference type="Proteomes" id="UP001147747">
    <property type="component" value="Unassembled WGS sequence"/>
</dbReference>
<keyword evidence="4" id="KW-1185">Reference proteome</keyword>
<feature type="region of interest" description="Disordered" evidence="1">
    <location>
        <begin position="252"/>
        <end position="300"/>
    </location>
</feature>
<feature type="domain" description="AB hydrolase-1" evidence="2">
    <location>
        <begin position="81"/>
        <end position="164"/>
    </location>
</feature>
<dbReference type="GO" id="GO:0017000">
    <property type="term" value="P:antibiotic biosynthetic process"/>
    <property type="evidence" value="ECO:0007669"/>
    <property type="project" value="UniProtKB-ARBA"/>
</dbReference>
<dbReference type="InterPro" id="IPR029058">
    <property type="entry name" value="AB_hydrolase_fold"/>
</dbReference>
<dbReference type="RefSeq" id="XP_056488146.1">
    <property type="nucleotide sequence ID" value="XM_056632595.1"/>
</dbReference>
<dbReference type="InterPro" id="IPR000073">
    <property type="entry name" value="AB_hydrolase_1"/>
</dbReference>
<reference evidence="3" key="1">
    <citation type="submission" date="2022-12" db="EMBL/GenBank/DDBJ databases">
        <authorList>
            <person name="Petersen C."/>
        </authorList>
    </citation>
    <scope>NUCLEOTIDE SEQUENCE</scope>
    <source>
        <strain evidence="3">IBT 29677</strain>
    </source>
</reference>
<dbReference type="Gene3D" id="3.40.50.1820">
    <property type="entry name" value="alpha/beta hydrolase"/>
    <property type="match status" value="1"/>
</dbReference>
<protein>
    <recommendedName>
        <fullName evidence="2">AB hydrolase-1 domain-containing protein</fullName>
    </recommendedName>
</protein>
<feature type="region of interest" description="Disordered" evidence="1">
    <location>
        <begin position="1"/>
        <end position="47"/>
    </location>
</feature>
<evidence type="ECO:0000259" key="2">
    <source>
        <dbReference type="Pfam" id="PF00561"/>
    </source>
</evidence>
<dbReference type="AlphaFoldDB" id="A0A9X0B8Y8"/>
<name>A0A9X0B8Y8_9EURO</name>
<gene>
    <name evidence="3" type="ORF">N7509_007958</name>
</gene>
<dbReference type="EMBL" id="JAPZBU010000008">
    <property type="protein sequence ID" value="KAJ5392468.1"/>
    <property type="molecule type" value="Genomic_DNA"/>
</dbReference>